<feature type="compositionally biased region" description="Basic and acidic residues" evidence="1">
    <location>
        <begin position="626"/>
        <end position="648"/>
    </location>
</feature>
<feature type="compositionally biased region" description="Polar residues" evidence="1">
    <location>
        <begin position="658"/>
        <end position="669"/>
    </location>
</feature>
<dbReference type="InterPro" id="IPR000477">
    <property type="entry name" value="RT_dom"/>
</dbReference>
<dbReference type="AlphaFoldDB" id="A0AAE1GFC9"/>
<feature type="domain" description="RNase H type-1" evidence="3">
    <location>
        <begin position="335"/>
        <end position="466"/>
    </location>
</feature>
<evidence type="ECO:0000256" key="1">
    <source>
        <dbReference type="SAM" id="MobiDB-lite"/>
    </source>
</evidence>
<proteinExistence type="predicted"/>
<dbReference type="SUPFAM" id="SSF56672">
    <property type="entry name" value="DNA/RNA polymerases"/>
    <property type="match status" value="1"/>
</dbReference>
<gene>
    <name evidence="4" type="ORF">Pcinc_004414</name>
</gene>
<name>A0AAE1GFC9_PETCI</name>
<comment type="caution">
    <text evidence="4">The sequence shown here is derived from an EMBL/GenBank/DDBJ whole genome shotgun (WGS) entry which is preliminary data.</text>
</comment>
<protein>
    <submittedName>
        <fullName evidence="4">Uncharacterized protein</fullName>
    </submittedName>
</protein>
<dbReference type="PROSITE" id="PS50878">
    <property type="entry name" value="RT_POL"/>
    <property type="match status" value="1"/>
</dbReference>
<dbReference type="EMBL" id="JAWQEG010000316">
    <property type="protein sequence ID" value="KAK3891705.1"/>
    <property type="molecule type" value="Genomic_DNA"/>
</dbReference>
<feature type="domain" description="Reverse transcriptase" evidence="2">
    <location>
        <begin position="1"/>
        <end position="125"/>
    </location>
</feature>
<evidence type="ECO:0000259" key="3">
    <source>
        <dbReference type="PROSITE" id="PS50879"/>
    </source>
</evidence>
<feature type="compositionally biased region" description="Low complexity" evidence="1">
    <location>
        <begin position="678"/>
        <end position="687"/>
    </location>
</feature>
<dbReference type="Pfam" id="PF00075">
    <property type="entry name" value="RNase_H"/>
    <property type="match status" value="1"/>
</dbReference>
<dbReference type="PROSITE" id="PS50879">
    <property type="entry name" value="RNASE_H_1"/>
    <property type="match status" value="1"/>
</dbReference>
<dbReference type="GO" id="GO:0042575">
    <property type="term" value="C:DNA polymerase complex"/>
    <property type="evidence" value="ECO:0007669"/>
    <property type="project" value="UniProtKB-ARBA"/>
</dbReference>
<dbReference type="Gene3D" id="3.30.420.10">
    <property type="entry name" value="Ribonuclease H-like superfamily/Ribonuclease H"/>
    <property type="match status" value="1"/>
</dbReference>
<dbReference type="PANTHER" id="PTHR33332">
    <property type="entry name" value="REVERSE TRANSCRIPTASE DOMAIN-CONTAINING PROTEIN"/>
    <property type="match status" value="1"/>
</dbReference>
<accession>A0AAE1GFC9</accession>
<dbReference type="Proteomes" id="UP001286313">
    <property type="component" value="Unassembled WGS sequence"/>
</dbReference>
<feature type="region of interest" description="Disordered" evidence="1">
    <location>
        <begin position="596"/>
        <end position="697"/>
    </location>
</feature>
<dbReference type="GO" id="GO:0003676">
    <property type="term" value="F:nucleic acid binding"/>
    <property type="evidence" value="ECO:0007669"/>
    <property type="project" value="InterPro"/>
</dbReference>
<sequence length="823" mass="92275">MGLGVVEHYYFQEMENGTPQGSILSPLLFNLLMEQLVALPFHTGTVLLSYADDLALMVTGKGNKLRKTQQALDLISEKCQDLGLKISAEKTRAMMLKAVDPAWQLRVQGIDLAWTNSYQYLGVWVDKRLSFTTHAAYLRERTQARLNVMRAMTRPTAGATFSVLRLYYVQAVRSLVDYSALVLLALSPNQQERLEVVQNTAMRTMLGAPRWTSACVMQSETSLVPLTTRVQHITACCISRVLQRDAEGVTQRRLRLAATQGVDTLRRNPWLLQATLAHTKDWLQADLPAPTYHALPPWEPHAAVFSATQLPASKSQCITEEMRQHALMAIAQVTEPDSAVYYTDGSVDPDNGRTGAAAITRGTELCERTSNHCSTLQTELVAIQLALEHAHHRQEPTVMLHTDSRAGLQALQQPHPKDNVGLITTILGILQSIAAQGRQVKLNWIPSHVGVRGNEFADAAAKRAAGGPQVTRHVSPSLRQVKARAKRAAAQHAHHTHRQLEARKRQAAWYAAATDYQPLDASQQQPRMDELLELIDVLGVTHTGGVEGWNNVLPQMMNPSQYYSHQVQTIGHDHQGRREVKRRLLEAIDLDHDLSITERDKTSSQQSSDMGDRRTIPRAVQKRRADRQTDREKRSKTFRRTERDHDRTPVTGVEDSGSEASSKQLFGNESQEKYNPVSQSWSSSTPSEVEAGSSSSDTQYKYYQTSLKLKTVQLKRRKSRKRKVERENECTKKARVEQLKFRQQLADKMVAVSEKFMHNMTSELSTTVSEVTKTISKEVSQTGEVIINALGGIAAVLFKLSDGIQELNNTLKEVRDKLREDNE</sequence>
<dbReference type="CDD" id="cd09276">
    <property type="entry name" value="Rnase_HI_RT_non_LTR"/>
    <property type="match status" value="1"/>
</dbReference>
<dbReference type="SUPFAM" id="SSF53098">
    <property type="entry name" value="Ribonuclease H-like"/>
    <property type="match status" value="1"/>
</dbReference>
<dbReference type="InterPro" id="IPR043502">
    <property type="entry name" value="DNA/RNA_pol_sf"/>
</dbReference>
<evidence type="ECO:0000259" key="2">
    <source>
        <dbReference type="PROSITE" id="PS50878"/>
    </source>
</evidence>
<dbReference type="GO" id="GO:0071897">
    <property type="term" value="P:DNA biosynthetic process"/>
    <property type="evidence" value="ECO:0007669"/>
    <property type="project" value="UniProtKB-ARBA"/>
</dbReference>
<evidence type="ECO:0000313" key="4">
    <source>
        <dbReference type="EMBL" id="KAK3891705.1"/>
    </source>
</evidence>
<reference evidence="4" key="1">
    <citation type="submission" date="2023-10" db="EMBL/GenBank/DDBJ databases">
        <title>Genome assemblies of two species of porcelain crab, Petrolisthes cinctipes and Petrolisthes manimaculis (Anomura: Porcellanidae).</title>
        <authorList>
            <person name="Angst P."/>
        </authorList>
    </citation>
    <scope>NUCLEOTIDE SEQUENCE</scope>
    <source>
        <strain evidence="4">PB745_01</strain>
        <tissue evidence="4">Gill</tissue>
    </source>
</reference>
<dbReference type="InterPro" id="IPR002156">
    <property type="entry name" value="RNaseH_domain"/>
</dbReference>
<dbReference type="InterPro" id="IPR036397">
    <property type="entry name" value="RNaseH_sf"/>
</dbReference>
<dbReference type="GO" id="GO:0004523">
    <property type="term" value="F:RNA-DNA hybrid ribonuclease activity"/>
    <property type="evidence" value="ECO:0007669"/>
    <property type="project" value="InterPro"/>
</dbReference>
<evidence type="ECO:0000313" key="5">
    <source>
        <dbReference type="Proteomes" id="UP001286313"/>
    </source>
</evidence>
<organism evidence="4 5">
    <name type="scientific">Petrolisthes cinctipes</name>
    <name type="common">Flat porcelain crab</name>
    <dbReference type="NCBI Taxonomy" id="88211"/>
    <lineage>
        <taxon>Eukaryota</taxon>
        <taxon>Metazoa</taxon>
        <taxon>Ecdysozoa</taxon>
        <taxon>Arthropoda</taxon>
        <taxon>Crustacea</taxon>
        <taxon>Multicrustacea</taxon>
        <taxon>Malacostraca</taxon>
        <taxon>Eumalacostraca</taxon>
        <taxon>Eucarida</taxon>
        <taxon>Decapoda</taxon>
        <taxon>Pleocyemata</taxon>
        <taxon>Anomura</taxon>
        <taxon>Galatheoidea</taxon>
        <taxon>Porcellanidae</taxon>
        <taxon>Petrolisthes</taxon>
    </lineage>
</organism>
<dbReference type="InterPro" id="IPR012337">
    <property type="entry name" value="RNaseH-like_sf"/>
</dbReference>
<dbReference type="Pfam" id="PF00078">
    <property type="entry name" value="RVT_1"/>
    <property type="match status" value="1"/>
</dbReference>
<keyword evidence="5" id="KW-1185">Reference proteome</keyword>